<dbReference type="SMART" id="SM00129">
    <property type="entry name" value="KISc"/>
    <property type="match status" value="1"/>
</dbReference>
<dbReference type="PROSITE" id="PS00411">
    <property type="entry name" value="KINESIN_MOTOR_1"/>
    <property type="match status" value="1"/>
</dbReference>
<evidence type="ECO:0000256" key="3">
    <source>
        <dbReference type="ARBA" id="ARBA00022741"/>
    </source>
</evidence>
<keyword evidence="2" id="KW-0963">Cytoplasm</keyword>
<keyword evidence="6 7" id="KW-0505">Motor protein</keyword>
<feature type="region of interest" description="Disordered" evidence="8">
    <location>
        <begin position="408"/>
        <end position="442"/>
    </location>
</feature>
<feature type="domain" description="Kinesin motor" evidence="9">
    <location>
        <begin position="12"/>
        <end position="337"/>
    </location>
</feature>
<evidence type="ECO:0000256" key="2">
    <source>
        <dbReference type="ARBA" id="ARBA00022490"/>
    </source>
</evidence>
<accession>A0ABR2K1A7</accession>
<comment type="caution">
    <text evidence="10">The sequence shown here is derived from an EMBL/GenBank/DDBJ whole genome shotgun (WGS) entry which is preliminary data.</text>
</comment>
<protein>
    <recommendedName>
        <fullName evidence="7">Kinesin-like protein</fullName>
    </recommendedName>
</protein>
<keyword evidence="3 6" id="KW-0547">Nucleotide-binding</keyword>
<dbReference type="Gene3D" id="3.40.850.10">
    <property type="entry name" value="Kinesin motor domain"/>
    <property type="match status" value="1"/>
</dbReference>
<reference evidence="10 11" key="1">
    <citation type="submission" date="2024-04" db="EMBL/GenBank/DDBJ databases">
        <title>Tritrichomonas musculus Genome.</title>
        <authorList>
            <person name="Alves-Ferreira E."/>
            <person name="Grigg M."/>
            <person name="Lorenzi H."/>
            <person name="Galac M."/>
        </authorList>
    </citation>
    <scope>NUCLEOTIDE SEQUENCE [LARGE SCALE GENOMIC DNA]</scope>
    <source>
        <strain evidence="10 11">EAF2021</strain>
    </source>
</reference>
<dbReference type="PANTHER" id="PTHR47969">
    <property type="entry name" value="CHROMOSOME-ASSOCIATED KINESIN KIF4A-RELATED"/>
    <property type="match status" value="1"/>
</dbReference>
<dbReference type="Gene3D" id="1.10.287.1490">
    <property type="match status" value="1"/>
</dbReference>
<evidence type="ECO:0000259" key="9">
    <source>
        <dbReference type="PROSITE" id="PS50067"/>
    </source>
</evidence>
<feature type="compositionally biased region" description="Basic and acidic residues" evidence="8">
    <location>
        <begin position="418"/>
        <end position="442"/>
    </location>
</feature>
<evidence type="ECO:0000256" key="5">
    <source>
        <dbReference type="ARBA" id="ARBA00023054"/>
    </source>
</evidence>
<gene>
    <name evidence="10" type="ORF">M9Y10_043608</name>
</gene>
<comment type="subcellular location">
    <subcellularLocation>
        <location evidence="1">Cytoplasm</location>
    </subcellularLocation>
</comment>
<feature type="binding site" evidence="6">
    <location>
        <begin position="95"/>
        <end position="102"/>
    </location>
    <ligand>
        <name>ATP</name>
        <dbReference type="ChEBI" id="CHEBI:30616"/>
    </ligand>
</feature>
<evidence type="ECO:0000256" key="7">
    <source>
        <dbReference type="RuleBase" id="RU000394"/>
    </source>
</evidence>
<evidence type="ECO:0000313" key="11">
    <source>
        <dbReference type="Proteomes" id="UP001470230"/>
    </source>
</evidence>
<keyword evidence="4 6" id="KW-0067">ATP-binding</keyword>
<dbReference type="InterPro" id="IPR001752">
    <property type="entry name" value="Kinesin_motor_dom"/>
</dbReference>
<dbReference type="PROSITE" id="PS50067">
    <property type="entry name" value="KINESIN_MOTOR_2"/>
    <property type="match status" value="1"/>
</dbReference>
<dbReference type="PANTHER" id="PTHR47969:SF15">
    <property type="entry name" value="CHROMOSOME-ASSOCIATED KINESIN KIF4A-RELATED"/>
    <property type="match status" value="1"/>
</dbReference>
<dbReference type="Pfam" id="PF00225">
    <property type="entry name" value="Kinesin"/>
    <property type="match status" value="1"/>
</dbReference>
<organism evidence="10 11">
    <name type="scientific">Tritrichomonas musculus</name>
    <dbReference type="NCBI Taxonomy" id="1915356"/>
    <lineage>
        <taxon>Eukaryota</taxon>
        <taxon>Metamonada</taxon>
        <taxon>Parabasalia</taxon>
        <taxon>Tritrichomonadida</taxon>
        <taxon>Tritrichomonadidae</taxon>
        <taxon>Tritrichomonas</taxon>
    </lineage>
</organism>
<dbReference type="InterPro" id="IPR027417">
    <property type="entry name" value="P-loop_NTPase"/>
</dbReference>
<keyword evidence="7" id="KW-0493">Microtubule</keyword>
<dbReference type="SUPFAM" id="SSF52540">
    <property type="entry name" value="P-loop containing nucleoside triphosphate hydrolases"/>
    <property type="match status" value="1"/>
</dbReference>
<evidence type="ECO:0000256" key="1">
    <source>
        <dbReference type="ARBA" id="ARBA00004496"/>
    </source>
</evidence>
<keyword evidence="11" id="KW-1185">Reference proteome</keyword>
<comment type="similarity">
    <text evidence="6 7">Belongs to the TRAFAC class myosin-kinesin ATPase superfamily. Kinesin family.</text>
</comment>
<keyword evidence="5" id="KW-0175">Coiled coil</keyword>
<dbReference type="InterPro" id="IPR027640">
    <property type="entry name" value="Kinesin-like_fam"/>
</dbReference>
<feature type="compositionally biased region" description="Acidic residues" evidence="8">
    <location>
        <begin position="702"/>
        <end position="711"/>
    </location>
</feature>
<feature type="region of interest" description="Disordered" evidence="8">
    <location>
        <begin position="680"/>
        <end position="711"/>
    </location>
</feature>
<evidence type="ECO:0000313" key="10">
    <source>
        <dbReference type="EMBL" id="KAK8884496.1"/>
    </source>
</evidence>
<name>A0ABR2K1A7_9EUKA</name>
<evidence type="ECO:0000256" key="8">
    <source>
        <dbReference type="SAM" id="MobiDB-lite"/>
    </source>
</evidence>
<evidence type="ECO:0000256" key="6">
    <source>
        <dbReference type="PROSITE-ProRule" id="PRU00283"/>
    </source>
</evidence>
<dbReference type="EMBL" id="JAPFFF010000008">
    <property type="protein sequence ID" value="KAK8884496.1"/>
    <property type="molecule type" value="Genomic_DNA"/>
</dbReference>
<dbReference type="Proteomes" id="UP001470230">
    <property type="component" value="Unassembled WGS sequence"/>
</dbReference>
<dbReference type="InterPro" id="IPR019821">
    <property type="entry name" value="Kinesin_motor_CS"/>
</dbReference>
<sequence>MPPKKGGSEREAVKVAVRLRPMSSNEKASNFQEIISIDQSEAAVFIKNPQGQTLNFKFDFAFPAGISQEEVYDTTAAPIVSGVLEGFNGTIFAYGQTGTGKTFSMDGKEGELRGIMPRAFEHIFDYINANSDSHQFMVTVTYVEIYNDELRDLLTKEQKETLKIREDPQNGVQIKGVCVHKVQCLDDLNALLNFGKKNRKVRKTNMNAESSRSHSILSLNIETLTQIEGGNHVRTARLNLVDLAGSERVAKTGAEGMGFKEGVNINYELMILGNCIAALTQKNVTHIPYRDSKLTMLLRDSLGGNARTMMIAAIGPADYNFMESMSTLRYAERAKKIENKPKVNMDPKDALLLKYQEELAELQAQLNAGGGGGGGQAFASANGVIGHVGPQKSDEEVIKEMEEQLAKQRQQLESASKMAKEEREQLKKELKQQQQKIEDEKAKRSKYEKRLEELKKYAVIGDLKKKTEQNEAQIEEYKEKLKQREKKALALQKEIEERQKRRENVIEKCDNIQAQVEKVNDLFKRNVEQYQNLKLKLPEVQKTIQIDREAMAQNVDMYNKQIELYQKIIDNFIPEKEVEEIRQRFEYNEAKGVWHKKDIDKKALVQKVTKLERPKSAYGGNHNISVKREEFPEIALNPMPVPSRMKNGPQSVPISSIDDAISQALLDNTADFEINLVDSNNCQNENENENENENAEIKPDFEGEEIEDDFI</sequence>
<proteinExistence type="inferred from homology"/>
<dbReference type="PRINTS" id="PR00380">
    <property type="entry name" value="KINESINHEAVY"/>
</dbReference>
<evidence type="ECO:0000256" key="4">
    <source>
        <dbReference type="ARBA" id="ARBA00022840"/>
    </source>
</evidence>
<dbReference type="InterPro" id="IPR036961">
    <property type="entry name" value="Kinesin_motor_dom_sf"/>
</dbReference>